<sequence length="146" mass="15909">MCPLCFASSVRPAGRHCPLDELQCNNTLCKPLAWKCDGEDDCGDNSDEDPEECNGGHCPPPWLSRASSGPPPISCGPLLLLLSDLPPAIPTCEKDEFMCGNGKCISSNLRCNFFNDCEDYGSDEIGCKKGARRRCTAPRFRRTPPV</sequence>
<dbReference type="InterPro" id="IPR023415">
    <property type="entry name" value="LDLR_class-A_CS"/>
</dbReference>
<dbReference type="CDD" id="cd00112">
    <property type="entry name" value="LDLa"/>
    <property type="match status" value="2"/>
</dbReference>
<protein>
    <submittedName>
        <fullName evidence="11">Uncharacterized protein</fullName>
    </submittedName>
</protein>
<keyword evidence="4" id="KW-0677">Repeat</keyword>
<keyword evidence="9" id="KW-0325">Glycoprotein</keyword>
<proteinExistence type="predicted"/>
<dbReference type="PRINTS" id="PR00261">
    <property type="entry name" value="LDLRECEPTOR"/>
</dbReference>
<evidence type="ECO:0000256" key="2">
    <source>
        <dbReference type="ARBA" id="ARBA00022692"/>
    </source>
</evidence>
<dbReference type="EMBL" id="JARO02015476">
    <property type="protein sequence ID" value="KPP57763.1"/>
    <property type="molecule type" value="Genomic_DNA"/>
</dbReference>
<evidence type="ECO:0000313" key="11">
    <source>
        <dbReference type="EMBL" id="KPP57763.1"/>
    </source>
</evidence>
<dbReference type="GO" id="GO:0005886">
    <property type="term" value="C:plasma membrane"/>
    <property type="evidence" value="ECO:0007669"/>
    <property type="project" value="TreeGrafter"/>
</dbReference>
<dbReference type="PANTHER" id="PTHR22722">
    <property type="entry name" value="LOW-DENSITY LIPOPROTEIN RECEPTOR-RELATED PROTEIN 2-RELATED"/>
    <property type="match status" value="1"/>
</dbReference>
<accession>A0A0P7W5B9</accession>
<dbReference type="InterPro" id="IPR002172">
    <property type="entry name" value="LDrepeatLR_classA_rpt"/>
</dbReference>
<evidence type="ECO:0000256" key="1">
    <source>
        <dbReference type="ARBA" id="ARBA00004479"/>
    </source>
</evidence>
<keyword evidence="8" id="KW-0675">Receptor</keyword>
<dbReference type="AlphaFoldDB" id="A0A0P7W5B9"/>
<evidence type="ECO:0000256" key="7">
    <source>
        <dbReference type="ARBA" id="ARBA00023157"/>
    </source>
</evidence>
<dbReference type="Proteomes" id="UP000034805">
    <property type="component" value="Unassembled WGS sequence"/>
</dbReference>
<dbReference type="GO" id="GO:0005041">
    <property type="term" value="F:low-density lipoprotein particle receptor activity"/>
    <property type="evidence" value="ECO:0007669"/>
    <property type="project" value="TreeGrafter"/>
</dbReference>
<evidence type="ECO:0000256" key="5">
    <source>
        <dbReference type="ARBA" id="ARBA00022989"/>
    </source>
</evidence>
<evidence type="ECO:0000256" key="10">
    <source>
        <dbReference type="PROSITE-ProRule" id="PRU00124"/>
    </source>
</evidence>
<feature type="disulfide bond" evidence="10">
    <location>
        <begin position="17"/>
        <end position="29"/>
    </location>
</feature>
<dbReference type="FunFam" id="4.10.400.10:FF:000012">
    <property type="entry name" value="Low-density lipoprotein receptor-related protein 1"/>
    <property type="match status" value="1"/>
</dbReference>
<dbReference type="SUPFAM" id="SSF57424">
    <property type="entry name" value="LDL receptor-like module"/>
    <property type="match status" value="2"/>
</dbReference>
<evidence type="ECO:0000256" key="9">
    <source>
        <dbReference type="ARBA" id="ARBA00023180"/>
    </source>
</evidence>
<keyword evidence="6" id="KW-0472">Membrane</keyword>
<dbReference type="PROSITE" id="PS01209">
    <property type="entry name" value="LDLRA_1"/>
    <property type="match status" value="1"/>
</dbReference>
<evidence type="ECO:0000256" key="4">
    <source>
        <dbReference type="ARBA" id="ARBA00022737"/>
    </source>
</evidence>
<evidence type="ECO:0000256" key="3">
    <source>
        <dbReference type="ARBA" id="ARBA00022729"/>
    </source>
</evidence>
<keyword evidence="5" id="KW-1133">Transmembrane helix</keyword>
<keyword evidence="2" id="KW-0812">Transmembrane</keyword>
<comment type="caution">
    <text evidence="11">The sequence shown here is derived from an EMBL/GenBank/DDBJ whole genome shotgun (WGS) entry which is preliminary data.</text>
</comment>
<dbReference type="Gene3D" id="4.10.400.10">
    <property type="entry name" value="Low-density Lipoprotein Receptor"/>
    <property type="match status" value="2"/>
</dbReference>
<comment type="subcellular location">
    <subcellularLocation>
        <location evidence="1">Membrane</location>
        <topology evidence="1">Single-pass type I membrane protein</topology>
    </subcellularLocation>
</comment>
<evidence type="ECO:0000313" key="12">
    <source>
        <dbReference type="Proteomes" id="UP000034805"/>
    </source>
</evidence>
<gene>
    <name evidence="11" type="ORF">Z043_124483</name>
</gene>
<feature type="disulfide bond" evidence="10">
    <location>
        <begin position="99"/>
        <end position="117"/>
    </location>
</feature>
<dbReference type="FunFam" id="4.10.400.10:FF:000233">
    <property type="entry name" value="Basement membrane-specific heparan sulfate proteoglycan core protein-like Protein"/>
    <property type="match status" value="1"/>
</dbReference>
<name>A0A0P7W5B9_SCLFO</name>
<dbReference type="InterPro" id="IPR051221">
    <property type="entry name" value="LDLR-related"/>
</dbReference>
<organism evidence="11 12">
    <name type="scientific">Scleropages formosus</name>
    <name type="common">Asian bonytongue</name>
    <name type="synonym">Osteoglossum formosum</name>
    <dbReference type="NCBI Taxonomy" id="113540"/>
    <lineage>
        <taxon>Eukaryota</taxon>
        <taxon>Metazoa</taxon>
        <taxon>Chordata</taxon>
        <taxon>Craniata</taxon>
        <taxon>Vertebrata</taxon>
        <taxon>Euteleostomi</taxon>
        <taxon>Actinopterygii</taxon>
        <taxon>Neopterygii</taxon>
        <taxon>Teleostei</taxon>
        <taxon>Osteoglossocephala</taxon>
        <taxon>Osteoglossomorpha</taxon>
        <taxon>Osteoglossiformes</taxon>
        <taxon>Osteoglossidae</taxon>
        <taxon>Scleropages</taxon>
    </lineage>
</organism>
<dbReference type="GO" id="GO:0043235">
    <property type="term" value="C:receptor complex"/>
    <property type="evidence" value="ECO:0007669"/>
    <property type="project" value="TreeGrafter"/>
</dbReference>
<feature type="disulfide bond" evidence="10">
    <location>
        <begin position="92"/>
        <end position="104"/>
    </location>
</feature>
<keyword evidence="3" id="KW-0732">Signal</keyword>
<keyword evidence="7 10" id="KW-1015">Disulfide bond</keyword>
<comment type="caution">
    <text evidence="10">Lacks conserved residue(s) required for the propagation of feature annotation.</text>
</comment>
<evidence type="ECO:0000256" key="6">
    <source>
        <dbReference type="ARBA" id="ARBA00023136"/>
    </source>
</evidence>
<reference evidence="11 12" key="1">
    <citation type="submission" date="2015-08" db="EMBL/GenBank/DDBJ databases">
        <title>The genome of the Asian arowana (Scleropages formosus).</title>
        <authorList>
            <person name="Tan M.H."/>
            <person name="Gan H.M."/>
            <person name="Croft L.J."/>
            <person name="Austin C.M."/>
        </authorList>
    </citation>
    <scope>NUCLEOTIDE SEQUENCE [LARGE SCALE GENOMIC DNA]</scope>
    <source>
        <strain evidence="11">Aro1</strain>
    </source>
</reference>
<evidence type="ECO:0000256" key="8">
    <source>
        <dbReference type="ARBA" id="ARBA00023170"/>
    </source>
</evidence>
<dbReference type="PANTHER" id="PTHR22722:SF5">
    <property type="entry name" value="LOW-DENSITY LIPOPROTEIN RECEPTOR-RELATED PROTEIN 1B"/>
    <property type="match status" value="1"/>
</dbReference>
<feature type="disulfide bond" evidence="10">
    <location>
        <begin position="24"/>
        <end position="42"/>
    </location>
</feature>
<dbReference type="Pfam" id="PF00057">
    <property type="entry name" value="Ldl_recept_a"/>
    <property type="match status" value="2"/>
</dbReference>
<dbReference type="InterPro" id="IPR036055">
    <property type="entry name" value="LDL_receptor-like_sf"/>
</dbReference>
<dbReference type="PROSITE" id="PS50068">
    <property type="entry name" value="LDLRA_2"/>
    <property type="match status" value="2"/>
</dbReference>
<dbReference type="SMART" id="SM00192">
    <property type="entry name" value="LDLa"/>
    <property type="match status" value="2"/>
</dbReference>